<evidence type="ECO:0000313" key="2">
    <source>
        <dbReference type="EMBL" id="NYZ23248.1"/>
    </source>
</evidence>
<dbReference type="Gene3D" id="3.40.190.170">
    <property type="entry name" value="Bacterial extracellular solute-binding protein, family 7"/>
    <property type="match status" value="1"/>
</dbReference>
<reference evidence="2 3" key="1">
    <citation type="submission" date="2020-05" db="EMBL/GenBank/DDBJ databases">
        <title>Azospirillum oleiclasticum sp. nov, a nitrogen-fixing and heavy crude oil-emulsifying bacterium isolated from the crude oil of Yumen Oilfield.</title>
        <authorList>
            <person name="Wu D."/>
            <person name="Cai M."/>
            <person name="Zhang X."/>
        </authorList>
    </citation>
    <scope>NUCLEOTIDE SEQUENCE [LARGE SCALE GENOMIC DNA]</scope>
    <source>
        <strain evidence="2 3">ROY-1-1-2</strain>
    </source>
</reference>
<dbReference type="Pfam" id="PF03480">
    <property type="entry name" value="DctP"/>
    <property type="match status" value="1"/>
</dbReference>
<dbReference type="PANTHER" id="PTHR33376:SF15">
    <property type="entry name" value="BLL6794 PROTEIN"/>
    <property type="match status" value="1"/>
</dbReference>
<proteinExistence type="predicted"/>
<name>A0ABX2TG63_9PROT</name>
<protein>
    <submittedName>
        <fullName evidence="2">TRAP transporter substrate-binding protein DctP</fullName>
    </submittedName>
</protein>
<sequence length="341" mass="37165">MRPLLGAALLVAASGVTPTSAQEGGALRLRLADSLPAGHFLTNYATRYFMEEVTKRSNGAVTFEHYPSEQLGKAKDIIALTQNGVVDIGYAPVAAVADKLPLSAVAELPGTFTTSCHGTLAFWKLAREGILAKQEFAPQRLRVIFAYVNPPFQLFGARPALSTVQAFHGAKLRAVGGAQTLTVRAFGAVPVSLTTSEVHEGLTRGTIDGILFPVPNIYSYDLQRELKTYTDRKNFGSSVGAYMISERKWQSLPQPVRDVMTAVGDEATRRACDLADRDVEAAYKRFQELGLKKLETTPEQDAALEAALKTVTADWVQRLDGQRKPAREVLARFEEALAEVR</sequence>
<gene>
    <name evidence="2" type="primary">dctP</name>
    <name evidence="2" type="ORF">HND93_26375</name>
</gene>
<dbReference type="InterPro" id="IPR038404">
    <property type="entry name" value="TRAP_DctP_sf"/>
</dbReference>
<keyword evidence="3" id="KW-1185">Reference proteome</keyword>
<dbReference type="NCBIfam" id="NF037995">
    <property type="entry name" value="TRAP_S1"/>
    <property type="match status" value="1"/>
</dbReference>
<dbReference type="RefSeq" id="WP_180285017.1">
    <property type="nucleotide sequence ID" value="NZ_JABFDB010000025.1"/>
</dbReference>
<evidence type="ECO:0000313" key="3">
    <source>
        <dbReference type="Proteomes" id="UP000584642"/>
    </source>
</evidence>
<dbReference type="PANTHER" id="PTHR33376">
    <property type="match status" value="1"/>
</dbReference>
<evidence type="ECO:0000256" key="1">
    <source>
        <dbReference type="ARBA" id="ARBA00022729"/>
    </source>
</evidence>
<accession>A0ABX2TG63</accession>
<dbReference type="Proteomes" id="UP000584642">
    <property type="component" value="Unassembled WGS sequence"/>
</dbReference>
<dbReference type="CDD" id="cd13601">
    <property type="entry name" value="PBP2_TRAP_DctP1_3_4_like"/>
    <property type="match status" value="1"/>
</dbReference>
<dbReference type="InterPro" id="IPR018389">
    <property type="entry name" value="DctP_fam"/>
</dbReference>
<comment type="caution">
    <text evidence="2">The sequence shown here is derived from an EMBL/GenBank/DDBJ whole genome shotgun (WGS) entry which is preliminary data.</text>
</comment>
<dbReference type="EMBL" id="JABFDB010000025">
    <property type="protein sequence ID" value="NYZ23248.1"/>
    <property type="molecule type" value="Genomic_DNA"/>
</dbReference>
<organism evidence="2 3">
    <name type="scientific">Azospirillum oleiclasticum</name>
    <dbReference type="NCBI Taxonomy" id="2735135"/>
    <lineage>
        <taxon>Bacteria</taxon>
        <taxon>Pseudomonadati</taxon>
        <taxon>Pseudomonadota</taxon>
        <taxon>Alphaproteobacteria</taxon>
        <taxon>Rhodospirillales</taxon>
        <taxon>Azospirillaceae</taxon>
        <taxon>Azospirillum</taxon>
    </lineage>
</organism>
<keyword evidence="1" id="KW-0732">Signal</keyword>